<dbReference type="GO" id="GO:0005634">
    <property type="term" value="C:nucleus"/>
    <property type="evidence" value="ECO:0007669"/>
    <property type="project" value="UniProtKB-SubCell"/>
</dbReference>
<proteinExistence type="predicted"/>
<dbReference type="InterPro" id="IPR017970">
    <property type="entry name" value="Homeobox_CS"/>
</dbReference>
<evidence type="ECO:0000313" key="10">
    <source>
        <dbReference type="RefSeq" id="XP_031554569.1"/>
    </source>
</evidence>
<feature type="region of interest" description="Disordered" evidence="7">
    <location>
        <begin position="1"/>
        <end position="35"/>
    </location>
</feature>
<dbReference type="Pfam" id="PF00046">
    <property type="entry name" value="Homeodomain"/>
    <property type="match status" value="1"/>
</dbReference>
<dbReference type="PRINTS" id="PR00024">
    <property type="entry name" value="HOMEOBOX"/>
</dbReference>
<gene>
    <name evidence="10" type="primary">LOC116291210</name>
</gene>
<dbReference type="GO" id="GO:0000981">
    <property type="term" value="F:DNA-binding transcription factor activity, RNA polymerase II-specific"/>
    <property type="evidence" value="ECO:0007669"/>
    <property type="project" value="InterPro"/>
</dbReference>
<feature type="compositionally biased region" description="Basic and acidic residues" evidence="7">
    <location>
        <begin position="22"/>
        <end position="31"/>
    </location>
</feature>
<reference evidence="10" key="1">
    <citation type="submission" date="2025-08" db="UniProtKB">
        <authorList>
            <consortium name="RefSeq"/>
        </authorList>
    </citation>
    <scope>IDENTIFICATION</scope>
    <source>
        <tissue evidence="10">Tentacle</tissue>
    </source>
</reference>
<evidence type="ECO:0000256" key="3">
    <source>
        <dbReference type="ARBA" id="ARBA00023155"/>
    </source>
</evidence>
<comment type="subcellular location">
    <subcellularLocation>
        <location evidence="1 5 6">Nucleus</location>
    </subcellularLocation>
</comment>
<accession>A0A6P8HDS1</accession>
<dbReference type="InterPro" id="IPR001356">
    <property type="entry name" value="HD"/>
</dbReference>
<dbReference type="RefSeq" id="XP_031554569.1">
    <property type="nucleotide sequence ID" value="XM_031698709.1"/>
</dbReference>
<dbReference type="InterPro" id="IPR050848">
    <property type="entry name" value="Homeobox_TF"/>
</dbReference>
<keyword evidence="9" id="KW-1185">Reference proteome</keyword>
<evidence type="ECO:0000256" key="1">
    <source>
        <dbReference type="ARBA" id="ARBA00004123"/>
    </source>
</evidence>
<dbReference type="GeneID" id="116291210"/>
<dbReference type="PROSITE" id="PS00027">
    <property type="entry name" value="HOMEOBOX_1"/>
    <property type="match status" value="1"/>
</dbReference>
<evidence type="ECO:0000256" key="4">
    <source>
        <dbReference type="ARBA" id="ARBA00023242"/>
    </source>
</evidence>
<dbReference type="Proteomes" id="UP000515163">
    <property type="component" value="Unplaced"/>
</dbReference>
<evidence type="ECO:0000313" key="9">
    <source>
        <dbReference type="Proteomes" id="UP000515163"/>
    </source>
</evidence>
<dbReference type="PANTHER" id="PTHR24333:SF5">
    <property type="entry name" value="VENT HOMEOBOX"/>
    <property type="match status" value="1"/>
</dbReference>
<dbReference type="SUPFAM" id="SSF46689">
    <property type="entry name" value="Homeodomain-like"/>
    <property type="match status" value="1"/>
</dbReference>
<sequence length="266" mass="30429">MENGNISNENLVPRFPTPPLESENKPSDPKPSRKTSFLIENLVAEKASVTEHGIRKTVKRKYEFLEEKDEKENLKEFSVLKDVQDNPNEIKMSAGELLLLNKKPRTSFSTEQIRELEKRFETQKYLGTKERAELAISLDLTDTQIKTWFQNRRMKLKRYYQASMESSIEKFPSFNSASGFGFGIPHALPSAPILYPPMYPGYQSLLAPFLGGDPTGAYFSRPRILTDVDHPSQASSMVHPPLENRSPWSYAPLLAPYYEVPMYAYP</sequence>
<dbReference type="OrthoDB" id="5981035at2759"/>
<dbReference type="KEGG" id="aten:116291210"/>
<dbReference type="Gene3D" id="1.10.10.60">
    <property type="entry name" value="Homeodomain-like"/>
    <property type="match status" value="1"/>
</dbReference>
<evidence type="ECO:0000259" key="8">
    <source>
        <dbReference type="PROSITE" id="PS50071"/>
    </source>
</evidence>
<keyword evidence="3 5" id="KW-0371">Homeobox</keyword>
<dbReference type="PROSITE" id="PS50071">
    <property type="entry name" value="HOMEOBOX_2"/>
    <property type="match status" value="1"/>
</dbReference>
<name>A0A6P8HDS1_ACTTE</name>
<dbReference type="AlphaFoldDB" id="A0A6P8HDS1"/>
<keyword evidence="4 5" id="KW-0539">Nucleus</keyword>
<dbReference type="InterPro" id="IPR020479">
    <property type="entry name" value="HD_metazoa"/>
</dbReference>
<keyword evidence="2 5" id="KW-0238">DNA-binding</keyword>
<evidence type="ECO:0000256" key="2">
    <source>
        <dbReference type="ARBA" id="ARBA00023125"/>
    </source>
</evidence>
<dbReference type="InterPro" id="IPR009057">
    <property type="entry name" value="Homeodomain-like_sf"/>
</dbReference>
<evidence type="ECO:0000256" key="7">
    <source>
        <dbReference type="SAM" id="MobiDB-lite"/>
    </source>
</evidence>
<dbReference type="CDD" id="cd00086">
    <property type="entry name" value="homeodomain"/>
    <property type="match status" value="1"/>
</dbReference>
<evidence type="ECO:0000256" key="5">
    <source>
        <dbReference type="PROSITE-ProRule" id="PRU00108"/>
    </source>
</evidence>
<protein>
    <submittedName>
        <fullName evidence="10">Homeobox protein ceh-19-like</fullName>
    </submittedName>
</protein>
<dbReference type="GO" id="GO:0003677">
    <property type="term" value="F:DNA binding"/>
    <property type="evidence" value="ECO:0007669"/>
    <property type="project" value="UniProtKB-UniRule"/>
</dbReference>
<dbReference type="PANTHER" id="PTHR24333">
    <property type="entry name" value="HOMEO BOX HB9 LIKE A-RELATED"/>
    <property type="match status" value="1"/>
</dbReference>
<feature type="domain" description="Homeobox" evidence="8">
    <location>
        <begin position="99"/>
        <end position="159"/>
    </location>
</feature>
<feature type="compositionally biased region" description="Polar residues" evidence="7">
    <location>
        <begin position="1"/>
        <end position="10"/>
    </location>
</feature>
<dbReference type="SMART" id="SM00389">
    <property type="entry name" value="HOX"/>
    <property type="match status" value="1"/>
</dbReference>
<organism evidence="9 10">
    <name type="scientific">Actinia tenebrosa</name>
    <name type="common">Australian red waratah sea anemone</name>
    <dbReference type="NCBI Taxonomy" id="6105"/>
    <lineage>
        <taxon>Eukaryota</taxon>
        <taxon>Metazoa</taxon>
        <taxon>Cnidaria</taxon>
        <taxon>Anthozoa</taxon>
        <taxon>Hexacorallia</taxon>
        <taxon>Actiniaria</taxon>
        <taxon>Actiniidae</taxon>
        <taxon>Actinia</taxon>
    </lineage>
</organism>
<dbReference type="InParanoid" id="A0A6P8HDS1"/>
<feature type="DNA-binding region" description="Homeobox" evidence="5">
    <location>
        <begin position="101"/>
        <end position="160"/>
    </location>
</feature>
<evidence type="ECO:0000256" key="6">
    <source>
        <dbReference type="RuleBase" id="RU000682"/>
    </source>
</evidence>